<gene>
    <name evidence="3" type="ORF">BV898_02360</name>
</gene>
<feature type="region of interest" description="Disordered" evidence="1">
    <location>
        <begin position="68"/>
        <end position="89"/>
    </location>
</feature>
<proteinExistence type="predicted"/>
<dbReference type="InterPro" id="IPR007053">
    <property type="entry name" value="LRAT_dom"/>
</dbReference>
<accession>A0A1W0X7W0</accession>
<feature type="compositionally biased region" description="Basic and acidic residues" evidence="1">
    <location>
        <begin position="71"/>
        <end position="83"/>
    </location>
</feature>
<reference evidence="4" key="1">
    <citation type="submission" date="2017-01" db="EMBL/GenBank/DDBJ databases">
        <title>Comparative genomics of anhydrobiosis in the tardigrade Hypsibius dujardini.</title>
        <authorList>
            <person name="Yoshida Y."/>
            <person name="Koutsovoulos G."/>
            <person name="Laetsch D."/>
            <person name="Stevens L."/>
            <person name="Kumar S."/>
            <person name="Horikawa D."/>
            <person name="Ishino K."/>
            <person name="Komine S."/>
            <person name="Tomita M."/>
            <person name="Blaxter M."/>
            <person name="Arakawa K."/>
        </authorList>
    </citation>
    <scope>NUCLEOTIDE SEQUENCE [LARGE SCALE GENOMIC DNA]</scope>
    <source>
        <strain evidence="4">Z151</strain>
    </source>
</reference>
<feature type="domain" description="LRAT" evidence="2">
    <location>
        <begin position="8"/>
        <end position="69"/>
    </location>
</feature>
<keyword evidence="4" id="KW-1185">Reference proteome</keyword>
<name>A0A1W0X7W0_HYPEX</name>
<dbReference type="EMBL" id="MTYJ01000010">
    <property type="protein sequence ID" value="OQV23615.1"/>
    <property type="molecule type" value="Genomic_DNA"/>
</dbReference>
<dbReference type="AlphaFoldDB" id="A0A1W0X7W0"/>
<dbReference type="Gene3D" id="3.90.1720.10">
    <property type="entry name" value="endopeptidase domain like (from Nostoc punctiforme)"/>
    <property type="match status" value="1"/>
</dbReference>
<dbReference type="Pfam" id="PF04970">
    <property type="entry name" value="LRAT"/>
    <property type="match status" value="1"/>
</dbReference>
<dbReference type="OrthoDB" id="421951at2759"/>
<protein>
    <recommendedName>
        <fullName evidence="2">LRAT domain-containing protein</fullName>
    </recommendedName>
</protein>
<dbReference type="Proteomes" id="UP000192578">
    <property type="component" value="Unassembled WGS sequence"/>
</dbReference>
<evidence type="ECO:0000256" key="1">
    <source>
        <dbReference type="SAM" id="MobiDB-lite"/>
    </source>
</evidence>
<organism evidence="3 4">
    <name type="scientific">Hypsibius exemplaris</name>
    <name type="common">Freshwater tardigrade</name>
    <dbReference type="NCBI Taxonomy" id="2072580"/>
    <lineage>
        <taxon>Eukaryota</taxon>
        <taxon>Metazoa</taxon>
        <taxon>Ecdysozoa</taxon>
        <taxon>Tardigrada</taxon>
        <taxon>Eutardigrada</taxon>
        <taxon>Parachela</taxon>
        <taxon>Hypsibioidea</taxon>
        <taxon>Hypsibiidae</taxon>
        <taxon>Hypsibius</taxon>
    </lineage>
</organism>
<evidence type="ECO:0000313" key="4">
    <source>
        <dbReference type="Proteomes" id="UP000192578"/>
    </source>
</evidence>
<comment type="caution">
    <text evidence="3">The sequence shown here is derived from an EMBL/GenBank/DDBJ whole genome shotgun (WGS) entry which is preliminary data.</text>
</comment>
<sequence>MSLGGGRRLKRGDLIEFHRDIFNHWGLYLDNNLVVHVTCCNSWPHFNLSSSSNEGNFSVAVRSANTNAHTGENKLRPNPEFRRRSPTLPERQTIATLGGAQIEELFDVAGGREFCINNELLAGEKMEASTMTEILNYVAVFQSVEWNN</sequence>
<evidence type="ECO:0000313" key="3">
    <source>
        <dbReference type="EMBL" id="OQV23615.1"/>
    </source>
</evidence>
<evidence type="ECO:0000259" key="2">
    <source>
        <dbReference type="Pfam" id="PF04970"/>
    </source>
</evidence>